<dbReference type="Proteomes" id="UP000270620">
    <property type="component" value="Unassembled WGS sequence"/>
</dbReference>
<comment type="caution">
    <text evidence="4">The sequence shown here is derived from an EMBL/GenBank/DDBJ whole genome shotgun (WGS) entry which is preliminary data.</text>
</comment>
<dbReference type="Gene3D" id="2.60.40.10">
    <property type="entry name" value="Immunoglobulins"/>
    <property type="match status" value="1"/>
</dbReference>
<keyword evidence="1 2" id="KW-0732">Signal</keyword>
<dbReference type="AlphaFoldDB" id="A0A3R9N3Q3"/>
<protein>
    <submittedName>
        <fullName evidence="4">T9SS C-terminal target domain-containing protein</fullName>
    </submittedName>
</protein>
<dbReference type="PROSITE" id="PS50853">
    <property type="entry name" value="FN3"/>
    <property type="match status" value="1"/>
</dbReference>
<evidence type="ECO:0000256" key="2">
    <source>
        <dbReference type="SAM" id="SignalP"/>
    </source>
</evidence>
<dbReference type="OrthoDB" id="975384at2"/>
<proteinExistence type="predicted"/>
<dbReference type="Pfam" id="PF18962">
    <property type="entry name" value="Por_Secre_tail"/>
    <property type="match status" value="1"/>
</dbReference>
<feature type="domain" description="Fibronectin type-III" evidence="3">
    <location>
        <begin position="150"/>
        <end position="246"/>
    </location>
</feature>
<accession>A0A3R9N3Q3</accession>
<evidence type="ECO:0000313" key="4">
    <source>
        <dbReference type="EMBL" id="RSK38281.1"/>
    </source>
</evidence>
<feature type="signal peptide" evidence="2">
    <location>
        <begin position="1"/>
        <end position="23"/>
    </location>
</feature>
<dbReference type="InterPro" id="IPR026444">
    <property type="entry name" value="Secre_tail"/>
</dbReference>
<dbReference type="InterPro" id="IPR003961">
    <property type="entry name" value="FN3_dom"/>
</dbReference>
<dbReference type="Gene3D" id="2.60.120.380">
    <property type="match status" value="1"/>
</dbReference>
<gene>
    <name evidence="4" type="ORF">EJA19_12365</name>
</gene>
<organism evidence="4 5">
    <name type="scientific">Mangrovimonas spongiae</name>
    <dbReference type="NCBI Taxonomy" id="2494697"/>
    <lineage>
        <taxon>Bacteria</taxon>
        <taxon>Pseudomonadati</taxon>
        <taxon>Bacteroidota</taxon>
        <taxon>Flavobacteriia</taxon>
        <taxon>Flavobacteriales</taxon>
        <taxon>Flavobacteriaceae</taxon>
        <taxon>Mangrovimonas</taxon>
    </lineage>
</organism>
<evidence type="ECO:0000313" key="5">
    <source>
        <dbReference type="Proteomes" id="UP000270620"/>
    </source>
</evidence>
<dbReference type="Pfam" id="PF23759">
    <property type="entry name" value="GBD_T9SS_assoc"/>
    <property type="match status" value="2"/>
</dbReference>
<feature type="chain" id="PRO_5018630778" evidence="2">
    <location>
        <begin position="24"/>
        <end position="605"/>
    </location>
</feature>
<evidence type="ECO:0000259" key="3">
    <source>
        <dbReference type="PROSITE" id="PS50853"/>
    </source>
</evidence>
<dbReference type="InterPro" id="IPR056600">
    <property type="entry name" value="GBD_T9SS_assoc"/>
</dbReference>
<dbReference type="RefSeq" id="WP_125468689.1">
    <property type="nucleotide sequence ID" value="NZ_RWBG01000006.1"/>
</dbReference>
<dbReference type="EMBL" id="RWBG01000006">
    <property type="protein sequence ID" value="RSK38281.1"/>
    <property type="molecule type" value="Genomic_DNA"/>
</dbReference>
<sequence length="605" mass="65216">MKKNTWYLCITLCYVCFSWQSSAQSQSTENFATNGSDDAPTVLSISNTDITVNQGQPIQSIFLGTFTSHYDSPTGGTGWCDDWYAFNLEVTGGTSDGVSITNGCDVDFNGLDVTGFTTITITSVNIDDYIDTVYFDIDLEVTYQTPSCLAPGGMQASNVTTSSADLSWTAGDTETVWYIEWKADTDFTPGNGEEDGADTISSTPEYNNMLQSLMSETVYYVYYQADCGGDVSAWVAYSFVTLSEPPTNDDCANAEVVTIGIDTCGPEITASNNEATNSGVAQASCATATYSGGDIWYSFTVPTGYSMVNYTRNASDFSTTQVELYSGTCGSLIEEGCTTSASHSFSGLTSGATYYLRIYDWGNNDFGDVLFCLGVSSPLANDDCANAEILVQEINIPNAESATPNSGTIEGATNSGLAAESCNSFSGTANDDVWYAFEALTGNVNITVDDETVFFDIVIQVYSGVCGALVNIGCADAGNPEEAMLTGLTPGETYYFRIYQYGDTSNTLGKDFNVKLWSSDALSNTDIEKEQLFTYYPNPVNDMLSIKAQSNISKVSVYNMLGQEIIRITPNTVTNEVNMSELQAGAYFVKVIVGEITKTLRVIKR</sequence>
<dbReference type="InterPro" id="IPR013783">
    <property type="entry name" value="Ig-like_fold"/>
</dbReference>
<dbReference type="InterPro" id="IPR036116">
    <property type="entry name" value="FN3_sf"/>
</dbReference>
<dbReference type="NCBIfam" id="TIGR04183">
    <property type="entry name" value="Por_Secre_tail"/>
    <property type="match status" value="1"/>
</dbReference>
<name>A0A3R9N3Q3_9FLAO</name>
<evidence type="ECO:0000256" key="1">
    <source>
        <dbReference type="ARBA" id="ARBA00022729"/>
    </source>
</evidence>
<keyword evidence="5" id="KW-1185">Reference proteome</keyword>
<dbReference type="SUPFAM" id="SSF49265">
    <property type="entry name" value="Fibronectin type III"/>
    <property type="match status" value="1"/>
</dbReference>
<reference evidence="4 5" key="1">
    <citation type="submission" date="2018-12" db="EMBL/GenBank/DDBJ databases">
        <title>Mangrovimonas spongiae sp. nov., a novel member of the genus Mangrovimonas isolated from marine sponge.</title>
        <authorList>
            <person name="Zhuang L."/>
            <person name="Luo L."/>
        </authorList>
    </citation>
    <scope>NUCLEOTIDE SEQUENCE [LARGE SCALE GENOMIC DNA]</scope>
    <source>
        <strain evidence="4 5">HN-E26</strain>
    </source>
</reference>